<dbReference type="Pfam" id="PF01352">
    <property type="entry name" value="KRAB"/>
    <property type="match status" value="1"/>
</dbReference>
<evidence type="ECO:0000256" key="11">
    <source>
        <dbReference type="PROSITE-ProRule" id="PRU00042"/>
    </source>
</evidence>
<keyword evidence="3" id="KW-0479">Metal-binding</keyword>
<dbReference type="Gene3D" id="6.10.140.140">
    <property type="match status" value="1"/>
</dbReference>
<dbReference type="SMART" id="SM00349">
    <property type="entry name" value="KRAB"/>
    <property type="match status" value="1"/>
</dbReference>
<keyword evidence="10" id="KW-0539">Nucleus</keyword>
<keyword evidence="9" id="KW-0804">Transcription</keyword>
<organism evidence="14 15">
    <name type="scientific">Trichechus manatus latirostris</name>
    <name type="common">Florida manatee</name>
    <dbReference type="NCBI Taxonomy" id="127582"/>
    <lineage>
        <taxon>Eukaryota</taxon>
        <taxon>Metazoa</taxon>
        <taxon>Chordata</taxon>
        <taxon>Craniata</taxon>
        <taxon>Vertebrata</taxon>
        <taxon>Euteleostomi</taxon>
        <taxon>Mammalia</taxon>
        <taxon>Eutheria</taxon>
        <taxon>Afrotheria</taxon>
        <taxon>Sirenia</taxon>
        <taxon>Trichechidae</taxon>
        <taxon>Trichechus</taxon>
    </lineage>
</organism>
<comment type="similarity">
    <text evidence="2">Belongs to the krueppel C2H2-type zinc-finger protein family.</text>
</comment>
<dbReference type="SUPFAM" id="SSF109640">
    <property type="entry name" value="KRAB domain (Kruppel-associated box)"/>
    <property type="match status" value="1"/>
</dbReference>
<dbReference type="InterPro" id="IPR036051">
    <property type="entry name" value="KRAB_dom_sf"/>
</dbReference>
<evidence type="ECO:0000256" key="3">
    <source>
        <dbReference type="ARBA" id="ARBA00022723"/>
    </source>
</evidence>
<dbReference type="GeneID" id="101348957"/>
<reference evidence="15" key="1">
    <citation type="submission" date="2025-08" db="UniProtKB">
        <authorList>
            <consortium name="RefSeq"/>
        </authorList>
    </citation>
    <scope>IDENTIFICATION</scope>
</reference>
<dbReference type="AlphaFoldDB" id="A0A2Y9G266"/>
<evidence type="ECO:0000256" key="6">
    <source>
        <dbReference type="ARBA" id="ARBA00022833"/>
    </source>
</evidence>
<dbReference type="FunCoup" id="A0A2Y9G266">
    <property type="interactions" value="132"/>
</dbReference>
<evidence type="ECO:0000256" key="8">
    <source>
        <dbReference type="ARBA" id="ARBA00023125"/>
    </source>
</evidence>
<accession>A0A2Y9G266</accession>
<keyword evidence="5 11" id="KW-0863">Zinc-finger</keyword>
<evidence type="ECO:0000256" key="5">
    <source>
        <dbReference type="ARBA" id="ARBA00022771"/>
    </source>
</evidence>
<dbReference type="KEGG" id="tmu:101348957"/>
<dbReference type="SUPFAM" id="SSF57667">
    <property type="entry name" value="beta-beta-alpha zinc fingers"/>
    <property type="match status" value="2"/>
</dbReference>
<evidence type="ECO:0000256" key="1">
    <source>
        <dbReference type="ARBA" id="ARBA00004123"/>
    </source>
</evidence>
<feature type="domain" description="KRAB" evidence="13">
    <location>
        <begin position="6"/>
        <end position="77"/>
    </location>
</feature>
<dbReference type="PROSITE" id="PS50157">
    <property type="entry name" value="ZINC_FINGER_C2H2_2"/>
    <property type="match status" value="4"/>
</dbReference>
<feature type="domain" description="C2H2-type" evidence="12">
    <location>
        <begin position="255"/>
        <end position="282"/>
    </location>
</feature>
<evidence type="ECO:0000256" key="9">
    <source>
        <dbReference type="ARBA" id="ARBA00023163"/>
    </source>
</evidence>
<name>A0A2Y9G266_TRIMA</name>
<comment type="subcellular location">
    <subcellularLocation>
        <location evidence="1">Nucleus</location>
    </subcellularLocation>
</comment>
<gene>
    <name evidence="15" type="primary">LOC101348957</name>
</gene>
<evidence type="ECO:0000256" key="4">
    <source>
        <dbReference type="ARBA" id="ARBA00022737"/>
    </source>
</evidence>
<evidence type="ECO:0000259" key="12">
    <source>
        <dbReference type="PROSITE" id="PS50157"/>
    </source>
</evidence>
<dbReference type="CDD" id="cd07765">
    <property type="entry name" value="KRAB_A-box"/>
    <property type="match status" value="1"/>
</dbReference>
<dbReference type="PANTHER" id="PTHR24384:SF246">
    <property type="entry name" value="GENE, 19965-RELATED"/>
    <property type="match status" value="1"/>
</dbReference>
<evidence type="ECO:0000256" key="10">
    <source>
        <dbReference type="ARBA" id="ARBA00023242"/>
    </source>
</evidence>
<keyword evidence="14" id="KW-1185">Reference proteome</keyword>
<keyword evidence="6" id="KW-0862">Zinc</keyword>
<feature type="domain" description="C2H2-type" evidence="12">
    <location>
        <begin position="227"/>
        <end position="254"/>
    </location>
</feature>
<dbReference type="InterPro" id="IPR001909">
    <property type="entry name" value="KRAB"/>
</dbReference>
<dbReference type="FunFam" id="3.30.160.60:FF:000512">
    <property type="entry name" value="zinc finger protein 197 isoform X1"/>
    <property type="match status" value="1"/>
</dbReference>
<evidence type="ECO:0000259" key="13">
    <source>
        <dbReference type="PROSITE" id="PS50805"/>
    </source>
</evidence>
<dbReference type="InterPro" id="IPR036236">
    <property type="entry name" value="Znf_C2H2_sf"/>
</dbReference>
<keyword evidence="8" id="KW-0238">DNA-binding</keyword>
<dbReference type="FunFam" id="3.30.160.60:FF:000016">
    <property type="entry name" value="zinc finger protein 37 homolog"/>
    <property type="match status" value="1"/>
</dbReference>
<dbReference type="SMART" id="SM00355">
    <property type="entry name" value="ZnF_C2H2"/>
    <property type="match status" value="4"/>
</dbReference>
<sequence>MNQESLTFNDVAMEFTLEEWRLLDPAQKKLYWDMLLENYRNLVSIGYQVSKPHALSRLEQGKQPWNVSEESHHGIFSGRQKVDDHLLGHQQNESRLDSMEQRSEHNALENIVHRHKNHFPLRENHAMFDLHEKAMKSNITSPAVNQSRSDEPKGDEKTFLHADQKQFCTEMQFLESQKSSSTDFQIIKCWKTYKIQKAHVCSECGKAFMRKSLLTEQQKCHPGMSSFIYNEYGKSYSQKSNLIKHQKIHKGEKPFKCSECEKSFDKKEKLIDHKRFHTGETPYGCNECLKTFASVSCLLSHKRIHTREKCVDSMNVEDPSTASHIKSHTTDLQQEKSPVNTVTTEMPSVAGQTSVNTSECLTNKNIVLEGQPFARCEPTGDDREFVQERNLTNTANVEEPSVITYLILYVT</sequence>
<keyword evidence="7" id="KW-0805">Transcription regulation</keyword>
<dbReference type="GO" id="GO:0008270">
    <property type="term" value="F:zinc ion binding"/>
    <property type="evidence" value="ECO:0007669"/>
    <property type="project" value="UniProtKB-KW"/>
</dbReference>
<dbReference type="GO" id="GO:0005634">
    <property type="term" value="C:nucleus"/>
    <property type="evidence" value="ECO:0007669"/>
    <property type="project" value="UniProtKB-SubCell"/>
</dbReference>
<proteinExistence type="inferred from homology"/>
<dbReference type="PROSITE" id="PS50805">
    <property type="entry name" value="KRAB"/>
    <property type="match status" value="1"/>
</dbReference>
<evidence type="ECO:0000256" key="7">
    <source>
        <dbReference type="ARBA" id="ARBA00023015"/>
    </source>
</evidence>
<evidence type="ECO:0000256" key="2">
    <source>
        <dbReference type="ARBA" id="ARBA00006991"/>
    </source>
</evidence>
<dbReference type="GO" id="GO:0000978">
    <property type="term" value="F:RNA polymerase II cis-regulatory region sequence-specific DNA binding"/>
    <property type="evidence" value="ECO:0007669"/>
    <property type="project" value="TreeGrafter"/>
</dbReference>
<dbReference type="Gene3D" id="3.30.160.60">
    <property type="entry name" value="Classic Zinc Finger"/>
    <property type="match status" value="4"/>
</dbReference>
<dbReference type="InParanoid" id="A0A2Y9G266"/>
<dbReference type="Proteomes" id="UP000248480">
    <property type="component" value="Unplaced"/>
</dbReference>
<feature type="domain" description="C2H2-type" evidence="12">
    <location>
        <begin position="199"/>
        <end position="226"/>
    </location>
</feature>
<dbReference type="GO" id="GO:0000981">
    <property type="term" value="F:DNA-binding transcription factor activity, RNA polymerase II-specific"/>
    <property type="evidence" value="ECO:0007669"/>
    <property type="project" value="TreeGrafter"/>
</dbReference>
<protein>
    <submittedName>
        <fullName evidence="15">Zinc finger protein 613-like</fullName>
    </submittedName>
</protein>
<dbReference type="PANTHER" id="PTHR24384">
    <property type="entry name" value="FINGER PUTATIVE TRANSCRIPTION FACTOR FAMILY-RELATED"/>
    <property type="match status" value="1"/>
</dbReference>
<dbReference type="Pfam" id="PF00096">
    <property type="entry name" value="zf-C2H2"/>
    <property type="match status" value="2"/>
</dbReference>
<evidence type="ECO:0000313" key="14">
    <source>
        <dbReference type="Proteomes" id="UP000248480"/>
    </source>
</evidence>
<dbReference type="PROSITE" id="PS00028">
    <property type="entry name" value="ZINC_FINGER_C2H2_1"/>
    <property type="match status" value="2"/>
</dbReference>
<keyword evidence="4" id="KW-0677">Repeat</keyword>
<dbReference type="InterPro" id="IPR050752">
    <property type="entry name" value="C2H2-ZF_domain"/>
</dbReference>
<dbReference type="InterPro" id="IPR013087">
    <property type="entry name" value="Znf_C2H2_type"/>
</dbReference>
<dbReference type="RefSeq" id="XP_012412515.1">
    <property type="nucleotide sequence ID" value="XM_012557061.2"/>
</dbReference>
<evidence type="ECO:0000313" key="15">
    <source>
        <dbReference type="RefSeq" id="XP_012412515.1"/>
    </source>
</evidence>
<feature type="domain" description="C2H2-type" evidence="12">
    <location>
        <begin position="283"/>
        <end position="310"/>
    </location>
</feature>